<feature type="domain" description="AB hydrolase-1" evidence="1">
    <location>
        <begin position="151"/>
        <end position="480"/>
    </location>
</feature>
<proteinExistence type="predicted"/>
<gene>
    <name evidence="2" type="ORF">HID58_019785</name>
</gene>
<dbReference type="PANTHER" id="PTHR43689:SF1">
    <property type="entry name" value="ALPHA_BETA-HYDROLASES SUPERFAMILY PROTEIN"/>
    <property type="match status" value="1"/>
</dbReference>
<name>A0ABQ8DDR8_BRANA</name>
<dbReference type="InterPro" id="IPR000073">
    <property type="entry name" value="AB_hydrolase_1"/>
</dbReference>
<dbReference type="Pfam" id="PF12697">
    <property type="entry name" value="Abhydrolase_6"/>
    <property type="match status" value="1"/>
</dbReference>
<dbReference type="InterPro" id="IPR029058">
    <property type="entry name" value="AB_hydrolase_fold"/>
</dbReference>
<reference evidence="2 3" key="1">
    <citation type="submission" date="2021-05" db="EMBL/GenBank/DDBJ databases">
        <title>Genome Assembly of Synthetic Allotetraploid Brassica napus Reveals Homoeologous Exchanges between Subgenomes.</title>
        <authorList>
            <person name="Davis J.T."/>
        </authorList>
    </citation>
    <scope>NUCLEOTIDE SEQUENCE [LARGE SCALE GENOMIC DNA]</scope>
    <source>
        <strain evidence="3">cv. Da-Ae</strain>
        <tissue evidence="2">Seedling</tissue>
    </source>
</reference>
<dbReference type="PANTHER" id="PTHR43689">
    <property type="entry name" value="HYDROLASE"/>
    <property type="match status" value="1"/>
</dbReference>
<evidence type="ECO:0000313" key="2">
    <source>
        <dbReference type="EMBL" id="KAH0927529.1"/>
    </source>
</evidence>
<evidence type="ECO:0000259" key="1">
    <source>
        <dbReference type="Pfam" id="PF12697"/>
    </source>
</evidence>
<dbReference type="Proteomes" id="UP000824890">
    <property type="component" value="Unassembled WGS sequence"/>
</dbReference>
<feature type="non-terminal residue" evidence="2">
    <location>
        <position position="1"/>
    </location>
</feature>
<dbReference type="SUPFAM" id="SSF53474">
    <property type="entry name" value="alpha/beta-Hydrolases"/>
    <property type="match status" value="1"/>
</dbReference>
<evidence type="ECO:0000313" key="3">
    <source>
        <dbReference type="Proteomes" id="UP000824890"/>
    </source>
</evidence>
<sequence>NYEPTMNLLNTTTRIFFLHQPKQSIITPSSLSFNAKLSLDSSKTNFQMSCLISGQSFRRPAKRFIVSNAASPSLSGSPDQFLDGGAQTKEETITETEQDPINLADPDSCFCEFQGVNIHHKVFDPRTISDDAPITSVDAQGTTPKVEFPMILLHGFGASVFSWNRVMKPLARLVRSKVLAFDRPAFGLTSRILHPFSGVTNDAKPLNPYSMVYSVLTTLYFIDFLASEKAILVGHSAGCLVAVDSYFEAPERVAALILVAPAIFAPRPVNTAAGAGDNRGENGPRSKFLGTLVELSKVIIGAISTVLTGMASMLSSLYKKALAAFLRSYLGVMLVRMAINKFGVTAVRNAWYDSKQVTDHVVQGYTKVMFLCFSLYLSLLHSHVVFGAKEQPLKAKGWDKALVEFTVATLTDNNGSEKKPPLSKRLQEIKCPVLIVTGDTDRIVPAWNAERLSRAIPGSVFEVIKKCGHLPQEEKPDEFISVVAKFLGDVFGGSQGEQQVDLKFQGSVS</sequence>
<keyword evidence="3" id="KW-1185">Reference proteome</keyword>
<dbReference type="Gene3D" id="3.40.50.1820">
    <property type="entry name" value="alpha/beta hydrolase"/>
    <property type="match status" value="1"/>
</dbReference>
<protein>
    <recommendedName>
        <fullName evidence="1">AB hydrolase-1 domain-containing protein</fullName>
    </recommendedName>
</protein>
<accession>A0ABQ8DDR8</accession>
<comment type="caution">
    <text evidence="2">The sequence shown here is derived from an EMBL/GenBank/DDBJ whole genome shotgun (WGS) entry which is preliminary data.</text>
</comment>
<organism evidence="2 3">
    <name type="scientific">Brassica napus</name>
    <name type="common">Rape</name>
    <dbReference type="NCBI Taxonomy" id="3708"/>
    <lineage>
        <taxon>Eukaryota</taxon>
        <taxon>Viridiplantae</taxon>
        <taxon>Streptophyta</taxon>
        <taxon>Embryophyta</taxon>
        <taxon>Tracheophyta</taxon>
        <taxon>Spermatophyta</taxon>
        <taxon>Magnoliopsida</taxon>
        <taxon>eudicotyledons</taxon>
        <taxon>Gunneridae</taxon>
        <taxon>Pentapetalae</taxon>
        <taxon>rosids</taxon>
        <taxon>malvids</taxon>
        <taxon>Brassicales</taxon>
        <taxon>Brassicaceae</taxon>
        <taxon>Brassiceae</taxon>
        <taxon>Brassica</taxon>
    </lineage>
</organism>
<dbReference type="EMBL" id="JAGKQM010000005">
    <property type="protein sequence ID" value="KAH0927529.1"/>
    <property type="molecule type" value="Genomic_DNA"/>
</dbReference>